<comment type="caution">
    <text evidence="1">The sequence shown here is derived from an EMBL/GenBank/DDBJ whole genome shotgun (WGS) entry which is preliminary data.</text>
</comment>
<protein>
    <submittedName>
        <fullName evidence="1">Uncharacterized protein</fullName>
    </submittedName>
</protein>
<dbReference type="RefSeq" id="WP_284364263.1">
    <property type="nucleotide sequence ID" value="NZ_BSNI01000002.1"/>
</dbReference>
<name>A0ABQ5UT29_9HYPH</name>
<organism evidence="1 2">
    <name type="scientific">Maritalea porphyrae</name>
    <dbReference type="NCBI Taxonomy" id="880732"/>
    <lineage>
        <taxon>Bacteria</taxon>
        <taxon>Pseudomonadati</taxon>
        <taxon>Pseudomonadota</taxon>
        <taxon>Alphaproteobacteria</taxon>
        <taxon>Hyphomicrobiales</taxon>
        <taxon>Devosiaceae</taxon>
        <taxon>Maritalea</taxon>
    </lineage>
</organism>
<reference evidence="1" key="1">
    <citation type="journal article" date="2014" name="Int. J. Syst. Evol. Microbiol.">
        <title>Complete genome of a new Firmicutes species belonging to the dominant human colonic microbiota ('Ruminococcus bicirculans') reveals two chromosomes and a selective capacity to utilize plant glucans.</title>
        <authorList>
            <consortium name="NISC Comparative Sequencing Program"/>
            <person name="Wegmann U."/>
            <person name="Louis P."/>
            <person name="Goesmann A."/>
            <person name="Henrissat B."/>
            <person name="Duncan S.H."/>
            <person name="Flint H.J."/>
        </authorList>
    </citation>
    <scope>NUCLEOTIDE SEQUENCE</scope>
    <source>
        <strain evidence="1">NBRC 107169</strain>
    </source>
</reference>
<dbReference type="EMBL" id="BSNI01000002">
    <property type="protein sequence ID" value="GLQ17822.1"/>
    <property type="molecule type" value="Genomic_DNA"/>
</dbReference>
<reference evidence="1" key="2">
    <citation type="submission" date="2023-01" db="EMBL/GenBank/DDBJ databases">
        <title>Draft genome sequence of Maritalea porphyrae strain NBRC 107169.</title>
        <authorList>
            <person name="Sun Q."/>
            <person name="Mori K."/>
        </authorList>
    </citation>
    <scope>NUCLEOTIDE SEQUENCE</scope>
    <source>
        <strain evidence="1">NBRC 107169</strain>
    </source>
</reference>
<proteinExistence type="predicted"/>
<keyword evidence="2" id="KW-1185">Reference proteome</keyword>
<sequence length="59" mass="6865">MRRNKNRRIAAPPNAAAKALSENQFKLKVVKNKREYSRKIKHKKGHLDNRQNVPFLLAA</sequence>
<evidence type="ECO:0000313" key="2">
    <source>
        <dbReference type="Proteomes" id="UP001161405"/>
    </source>
</evidence>
<gene>
    <name evidence="1" type="ORF">GCM10007879_20710</name>
</gene>
<accession>A0ABQ5UT29</accession>
<evidence type="ECO:0000313" key="1">
    <source>
        <dbReference type="EMBL" id="GLQ17822.1"/>
    </source>
</evidence>
<dbReference type="Proteomes" id="UP001161405">
    <property type="component" value="Unassembled WGS sequence"/>
</dbReference>